<accession>A0A976XGT3</accession>
<gene>
    <name evidence="1" type="ORF">IVIADoCa2_39</name>
</gene>
<organism evidence="1 2">
    <name type="scientific">Xanthomonas phage vB_Xar_IVIA-DoCa2</name>
    <dbReference type="NCBI Taxonomy" id="2970491"/>
    <lineage>
        <taxon>Viruses</taxon>
        <taxon>Duplodnaviria</taxon>
        <taxon>Heunggongvirae</taxon>
        <taxon>Uroviricota</taxon>
        <taxon>Caudoviricetes</taxon>
        <taxon>Autographivirales</taxon>
        <taxon>Autonotataviridae</taxon>
        <taxon>Gujervirinae</taxon>
        <taxon>Pradovirus</taxon>
        <taxon>Pradovirus IVIADoCa2</taxon>
    </lineage>
</organism>
<keyword evidence="2" id="KW-1185">Reference proteome</keyword>
<sequence length="334" mass="36327">MSTIFPTVPVLPNQINQQGNENALILEQFTGDVEHTFVSSSVLEKFFPRKPVKGTNTLTKKAIGRTKLQKLKRGDAPDGTQVDFSKASVTVDTMLLSRHSIWQLDDIFTDIDTRKEIAIEQGQEIAEFVDATISIAAAKAAAMTTSAFTKNGRAPEGHFGATQVVLAAAGDENDPAKLYAAIGKLFSEMEETKKVKPQRDGIVLIVRPTVFYTLQQAEQIVNGEYLTSDGNRLTGIPVFKAWGVPVLSSENLPNGVVEGHLLSNEDNDNFYDGDFTGLVAVAVSPRALLIAEALPLQSSVWWSDASKCFFVDSWMSFAVGFNRVELAGRIDAAA</sequence>
<dbReference type="EMBL" id="ON911539">
    <property type="protein sequence ID" value="UVB03016.1"/>
    <property type="molecule type" value="Genomic_DNA"/>
</dbReference>
<name>A0A976XGT3_9CAUD</name>
<proteinExistence type="predicted"/>
<reference evidence="1" key="1">
    <citation type="submission" date="2022-06" db="EMBL/GenBank/DDBJ databases">
        <title>Comparative analysis of new lytic phages for the biological control of phytopathogenic Xanthomonas spp.</title>
        <authorList>
            <person name="Domingo-Calap M.L."/>
            <person name="Bernabeu-Gimeno M."/>
            <person name="Aure C.M."/>
            <person name="Marco-Noales E."/>
            <person name="Domingo-Calap P."/>
        </authorList>
    </citation>
    <scope>NUCLEOTIDE SEQUENCE</scope>
</reference>
<protein>
    <submittedName>
        <fullName evidence="1">Major capsid protein</fullName>
    </submittedName>
</protein>
<dbReference type="Proteomes" id="UP001064200">
    <property type="component" value="Segment"/>
</dbReference>
<evidence type="ECO:0000313" key="1">
    <source>
        <dbReference type="EMBL" id="UVB03016.1"/>
    </source>
</evidence>
<evidence type="ECO:0000313" key="2">
    <source>
        <dbReference type="Proteomes" id="UP001064200"/>
    </source>
</evidence>